<evidence type="ECO:0000256" key="5">
    <source>
        <dbReference type="ARBA" id="ARBA00023054"/>
    </source>
</evidence>
<dbReference type="PRINTS" id="PR00380">
    <property type="entry name" value="KINESINHEAVY"/>
</dbReference>
<dbReference type="PANTHER" id="PTHR47969">
    <property type="entry name" value="CHROMOSOME-ASSOCIATED KINESIN KIF4A-RELATED"/>
    <property type="match status" value="1"/>
</dbReference>
<reference evidence="8" key="1">
    <citation type="submission" date="2020-05" db="EMBL/GenBank/DDBJ databases">
        <title>Phylogenomic resolution of chytrid fungi.</title>
        <authorList>
            <person name="Stajich J.E."/>
            <person name="Amses K."/>
            <person name="Simmons R."/>
            <person name="Seto K."/>
            <person name="Myers J."/>
            <person name="Bonds A."/>
            <person name="Quandt C.A."/>
            <person name="Barry K."/>
            <person name="Liu P."/>
            <person name="Grigoriev I."/>
            <person name="Longcore J.E."/>
            <person name="James T.Y."/>
        </authorList>
    </citation>
    <scope>NUCLEOTIDE SEQUENCE</scope>
    <source>
        <strain evidence="8">JEL0476</strain>
    </source>
</reference>
<keyword evidence="2" id="KW-0963">Cytoplasm</keyword>
<keyword evidence="5" id="KW-0175">Coiled coil</keyword>
<accession>A0AAD5Y1A5</accession>
<comment type="similarity">
    <text evidence="6">Belongs to the TRAFAC class myosin-kinesin ATPase superfamily. Kinesin family.</text>
</comment>
<dbReference type="InterPro" id="IPR036961">
    <property type="entry name" value="Kinesin_motor_dom_sf"/>
</dbReference>
<comment type="subcellular location">
    <subcellularLocation>
        <location evidence="1">Cytoplasm</location>
    </subcellularLocation>
</comment>
<dbReference type="PROSITE" id="PS50067">
    <property type="entry name" value="KINESIN_MOTOR_2"/>
    <property type="match status" value="1"/>
</dbReference>
<comment type="caution">
    <text evidence="8">The sequence shown here is derived from an EMBL/GenBank/DDBJ whole genome shotgun (WGS) entry which is preliminary data.</text>
</comment>
<dbReference type="InterPro" id="IPR027640">
    <property type="entry name" value="Kinesin-like_fam"/>
</dbReference>
<dbReference type="GO" id="GO:0005524">
    <property type="term" value="F:ATP binding"/>
    <property type="evidence" value="ECO:0007669"/>
    <property type="project" value="UniProtKB-UniRule"/>
</dbReference>
<evidence type="ECO:0000256" key="1">
    <source>
        <dbReference type="ARBA" id="ARBA00004496"/>
    </source>
</evidence>
<name>A0AAD5Y1A5_9FUNG</name>
<dbReference type="InterPro" id="IPR001752">
    <property type="entry name" value="Kinesin_motor_dom"/>
</dbReference>
<evidence type="ECO:0000256" key="3">
    <source>
        <dbReference type="ARBA" id="ARBA00022741"/>
    </source>
</evidence>
<keyword evidence="6" id="KW-0505">Motor protein</keyword>
<dbReference type="Pfam" id="PF00225">
    <property type="entry name" value="Kinesin"/>
    <property type="match status" value="1"/>
</dbReference>
<sequence length="332" mass="37562">MQNVINIQVAVRIRDPKTKYQSCIKVLPPLPNRNITSFDLVDPEGKKQAKSFNFDNVYNTSCDQLLLYQTCVQPLIEKSLNGFNCSIFCYGQTASGKTYTMQGLPNNYDGILFKTFNQISNYKKNCKNIHFIIKLSYMEIYQETLIDLLVEKSEINSELKIRTDPESLSGKDLFVQGLTEKCIASEEEFKKLLIFGGKRRTVGGTQMNEVSSRSHAILTIIIDQISFGEKEIDINSSFSSLPRKRSKINLIDLAGRVFLKEIKKNLRILLLGSERSDSTGATGQRMKEGCAINQSLSCLGNVINALTTKQQGTKHVPFRDSKLTYLLRYAQH</sequence>
<dbReference type="Proteomes" id="UP001211065">
    <property type="component" value="Unassembled WGS sequence"/>
</dbReference>
<evidence type="ECO:0000259" key="7">
    <source>
        <dbReference type="PROSITE" id="PS50067"/>
    </source>
</evidence>
<dbReference type="GO" id="GO:0005875">
    <property type="term" value="C:microtubule associated complex"/>
    <property type="evidence" value="ECO:0007669"/>
    <property type="project" value="TreeGrafter"/>
</dbReference>
<dbReference type="InterPro" id="IPR027417">
    <property type="entry name" value="P-loop_NTPase"/>
</dbReference>
<dbReference type="Gene3D" id="3.40.850.10">
    <property type="entry name" value="Kinesin motor domain"/>
    <property type="match status" value="1"/>
</dbReference>
<dbReference type="SMART" id="SM00129">
    <property type="entry name" value="KISc"/>
    <property type="match status" value="1"/>
</dbReference>
<evidence type="ECO:0000313" key="8">
    <source>
        <dbReference type="EMBL" id="KAJ3226631.1"/>
    </source>
</evidence>
<dbReference type="GO" id="GO:0007018">
    <property type="term" value="P:microtubule-based movement"/>
    <property type="evidence" value="ECO:0007669"/>
    <property type="project" value="InterPro"/>
</dbReference>
<dbReference type="GO" id="GO:0008017">
    <property type="term" value="F:microtubule binding"/>
    <property type="evidence" value="ECO:0007669"/>
    <property type="project" value="InterPro"/>
</dbReference>
<dbReference type="EMBL" id="JADGJW010000032">
    <property type="protein sequence ID" value="KAJ3226631.1"/>
    <property type="molecule type" value="Genomic_DNA"/>
</dbReference>
<protein>
    <recommendedName>
        <fullName evidence="7">Kinesin motor domain-containing protein</fullName>
    </recommendedName>
</protein>
<dbReference type="GO" id="GO:0007052">
    <property type="term" value="P:mitotic spindle organization"/>
    <property type="evidence" value="ECO:0007669"/>
    <property type="project" value="TreeGrafter"/>
</dbReference>
<keyword evidence="4 6" id="KW-0067">ATP-binding</keyword>
<gene>
    <name evidence="8" type="ORF">HK099_004512</name>
</gene>
<dbReference type="GO" id="GO:0051231">
    <property type="term" value="P:spindle elongation"/>
    <property type="evidence" value="ECO:0007669"/>
    <property type="project" value="TreeGrafter"/>
</dbReference>
<dbReference type="AlphaFoldDB" id="A0AAD5Y1A5"/>
<dbReference type="GO" id="GO:0005737">
    <property type="term" value="C:cytoplasm"/>
    <property type="evidence" value="ECO:0007669"/>
    <property type="project" value="UniProtKB-SubCell"/>
</dbReference>
<evidence type="ECO:0000313" key="9">
    <source>
        <dbReference type="Proteomes" id="UP001211065"/>
    </source>
</evidence>
<keyword evidence="3 6" id="KW-0547">Nucleotide-binding</keyword>
<proteinExistence type="inferred from homology"/>
<feature type="binding site" evidence="6">
    <location>
        <begin position="91"/>
        <end position="98"/>
    </location>
    <ligand>
        <name>ATP</name>
        <dbReference type="ChEBI" id="CHEBI:30616"/>
    </ligand>
</feature>
<keyword evidence="9" id="KW-1185">Reference proteome</keyword>
<dbReference type="PANTHER" id="PTHR47969:SF15">
    <property type="entry name" value="CHROMOSOME-ASSOCIATED KINESIN KIF4A-RELATED"/>
    <property type="match status" value="1"/>
</dbReference>
<evidence type="ECO:0000256" key="2">
    <source>
        <dbReference type="ARBA" id="ARBA00022490"/>
    </source>
</evidence>
<organism evidence="8 9">
    <name type="scientific">Clydaea vesicula</name>
    <dbReference type="NCBI Taxonomy" id="447962"/>
    <lineage>
        <taxon>Eukaryota</taxon>
        <taxon>Fungi</taxon>
        <taxon>Fungi incertae sedis</taxon>
        <taxon>Chytridiomycota</taxon>
        <taxon>Chytridiomycota incertae sedis</taxon>
        <taxon>Chytridiomycetes</taxon>
        <taxon>Lobulomycetales</taxon>
        <taxon>Lobulomycetaceae</taxon>
        <taxon>Clydaea</taxon>
    </lineage>
</organism>
<feature type="domain" description="Kinesin motor" evidence="7">
    <location>
        <begin position="6"/>
        <end position="332"/>
    </location>
</feature>
<dbReference type="SUPFAM" id="SSF52540">
    <property type="entry name" value="P-loop containing nucleoside triphosphate hydrolases"/>
    <property type="match status" value="1"/>
</dbReference>
<evidence type="ECO:0000256" key="4">
    <source>
        <dbReference type="ARBA" id="ARBA00022840"/>
    </source>
</evidence>
<dbReference type="GO" id="GO:0003777">
    <property type="term" value="F:microtubule motor activity"/>
    <property type="evidence" value="ECO:0007669"/>
    <property type="project" value="InterPro"/>
</dbReference>
<evidence type="ECO:0000256" key="6">
    <source>
        <dbReference type="PROSITE-ProRule" id="PRU00283"/>
    </source>
</evidence>